<feature type="compositionally biased region" description="Polar residues" evidence="1">
    <location>
        <begin position="67"/>
        <end position="78"/>
    </location>
</feature>
<gene>
    <name evidence="2" type="ORF">B0T24DRAFT_224274</name>
</gene>
<name>A0AAE0NAV7_9PEZI</name>
<dbReference type="Proteomes" id="UP001287356">
    <property type="component" value="Unassembled WGS sequence"/>
</dbReference>
<evidence type="ECO:0000313" key="3">
    <source>
        <dbReference type="Proteomes" id="UP001287356"/>
    </source>
</evidence>
<organism evidence="2 3">
    <name type="scientific">Lasiosphaeria ovina</name>
    <dbReference type="NCBI Taxonomy" id="92902"/>
    <lineage>
        <taxon>Eukaryota</taxon>
        <taxon>Fungi</taxon>
        <taxon>Dikarya</taxon>
        <taxon>Ascomycota</taxon>
        <taxon>Pezizomycotina</taxon>
        <taxon>Sordariomycetes</taxon>
        <taxon>Sordariomycetidae</taxon>
        <taxon>Sordariales</taxon>
        <taxon>Lasiosphaeriaceae</taxon>
        <taxon>Lasiosphaeria</taxon>
    </lineage>
</organism>
<sequence length="238" mass="25529">MSCTAISGVAKGERGNAIASARQLSGPPRQDTSCGASSPIQVLYLYRPRAVVMSHLRCHPWSPRSASPYNPSRNSHASHPSHPTVPSLPLCRSSRWPGSTPAKTHVSGWDGVCWDPKTGAVAAGRAWIAPLFQLASPRVSRGTWIAEPTSVLLCALDRKLPGTSCMVHKTDRLTIYHTRSKLSKSENTYCGLGSCAARRGACITVENTGTVLVSSSKLATRCPRSRSAAFLRDPNLIV</sequence>
<feature type="region of interest" description="Disordered" evidence="1">
    <location>
        <begin position="67"/>
        <end position="86"/>
    </location>
</feature>
<evidence type="ECO:0000313" key="2">
    <source>
        <dbReference type="EMBL" id="KAK3376650.1"/>
    </source>
</evidence>
<protein>
    <submittedName>
        <fullName evidence="2">Uncharacterized protein</fullName>
    </submittedName>
</protein>
<reference evidence="2" key="2">
    <citation type="submission" date="2023-06" db="EMBL/GenBank/DDBJ databases">
        <authorList>
            <consortium name="Lawrence Berkeley National Laboratory"/>
            <person name="Haridas S."/>
            <person name="Hensen N."/>
            <person name="Bonometti L."/>
            <person name="Westerberg I."/>
            <person name="Brannstrom I.O."/>
            <person name="Guillou S."/>
            <person name="Cros-Aarteil S."/>
            <person name="Calhoun S."/>
            <person name="Kuo A."/>
            <person name="Mondo S."/>
            <person name="Pangilinan J."/>
            <person name="Riley R."/>
            <person name="Labutti K."/>
            <person name="Andreopoulos B."/>
            <person name="Lipzen A."/>
            <person name="Chen C."/>
            <person name="Yanf M."/>
            <person name="Daum C."/>
            <person name="Ng V."/>
            <person name="Clum A."/>
            <person name="Steindorff A."/>
            <person name="Ohm R."/>
            <person name="Martin F."/>
            <person name="Silar P."/>
            <person name="Natvig D."/>
            <person name="Lalanne C."/>
            <person name="Gautier V."/>
            <person name="Ament-Velasquez S.L."/>
            <person name="Kruys A."/>
            <person name="Hutchinson M.I."/>
            <person name="Powell A.J."/>
            <person name="Barry K."/>
            <person name="Miller A.N."/>
            <person name="Grigoriev I.V."/>
            <person name="Debuchy R."/>
            <person name="Gladieux P."/>
            <person name="Thoren M.H."/>
            <person name="Johannesson H."/>
        </authorList>
    </citation>
    <scope>NUCLEOTIDE SEQUENCE</scope>
    <source>
        <strain evidence="2">CBS 958.72</strain>
    </source>
</reference>
<keyword evidence="3" id="KW-1185">Reference proteome</keyword>
<evidence type="ECO:0000256" key="1">
    <source>
        <dbReference type="SAM" id="MobiDB-lite"/>
    </source>
</evidence>
<dbReference type="AlphaFoldDB" id="A0AAE0NAV7"/>
<accession>A0AAE0NAV7</accession>
<reference evidence="2" key="1">
    <citation type="journal article" date="2023" name="Mol. Phylogenet. Evol.">
        <title>Genome-scale phylogeny and comparative genomics of the fungal order Sordariales.</title>
        <authorList>
            <person name="Hensen N."/>
            <person name="Bonometti L."/>
            <person name="Westerberg I."/>
            <person name="Brannstrom I.O."/>
            <person name="Guillou S."/>
            <person name="Cros-Aarteil S."/>
            <person name="Calhoun S."/>
            <person name="Haridas S."/>
            <person name="Kuo A."/>
            <person name="Mondo S."/>
            <person name="Pangilinan J."/>
            <person name="Riley R."/>
            <person name="LaButti K."/>
            <person name="Andreopoulos B."/>
            <person name="Lipzen A."/>
            <person name="Chen C."/>
            <person name="Yan M."/>
            <person name="Daum C."/>
            <person name="Ng V."/>
            <person name="Clum A."/>
            <person name="Steindorff A."/>
            <person name="Ohm R.A."/>
            <person name="Martin F."/>
            <person name="Silar P."/>
            <person name="Natvig D.O."/>
            <person name="Lalanne C."/>
            <person name="Gautier V."/>
            <person name="Ament-Velasquez S.L."/>
            <person name="Kruys A."/>
            <person name="Hutchinson M.I."/>
            <person name="Powell A.J."/>
            <person name="Barry K."/>
            <person name="Miller A.N."/>
            <person name="Grigoriev I.V."/>
            <person name="Debuchy R."/>
            <person name="Gladieux P."/>
            <person name="Hiltunen Thoren M."/>
            <person name="Johannesson H."/>
        </authorList>
    </citation>
    <scope>NUCLEOTIDE SEQUENCE</scope>
    <source>
        <strain evidence="2">CBS 958.72</strain>
    </source>
</reference>
<proteinExistence type="predicted"/>
<comment type="caution">
    <text evidence="2">The sequence shown here is derived from an EMBL/GenBank/DDBJ whole genome shotgun (WGS) entry which is preliminary data.</text>
</comment>
<dbReference type="EMBL" id="JAULSN010000003">
    <property type="protein sequence ID" value="KAK3376650.1"/>
    <property type="molecule type" value="Genomic_DNA"/>
</dbReference>